<dbReference type="PROSITE" id="PS51420">
    <property type="entry name" value="RHO"/>
    <property type="match status" value="1"/>
</dbReference>
<evidence type="ECO:0000256" key="1">
    <source>
        <dbReference type="ARBA" id="ARBA00004342"/>
    </source>
</evidence>
<protein>
    <recommendedName>
        <fullName evidence="11">Ras-related protein Rab-13</fullName>
    </recommendedName>
</protein>
<evidence type="ECO:0000256" key="5">
    <source>
        <dbReference type="ARBA" id="ARBA00022741"/>
    </source>
</evidence>
<dbReference type="InterPro" id="IPR005225">
    <property type="entry name" value="Small_GTP-bd"/>
</dbReference>
<dbReference type="SMART" id="SM00176">
    <property type="entry name" value="RAN"/>
    <property type="match status" value="1"/>
</dbReference>
<dbReference type="InterPro" id="IPR027417">
    <property type="entry name" value="P-loop_NTPase"/>
</dbReference>
<dbReference type="SMART" id="SM00173">
    <property type="entry name" value="RAS"/>
    <property type="match status" value="1"/>
</dbReference>
<keyword evidence="5" id="KW-0547">Nucleotide-binding</keyword>
<dbReference type="InterPro" id="IPR001806">
    <property type="entry name" value="Small_GTPase"/>
</dbReference>
<dbReference type="SUPFAM" id="SSF52540">
    <property type="entry name" value="P-loop containing nucleoside triphosphate hydrolases"/>
    <property type="match status" value="1"/>
</dbReference>
<keyword evidence="8" id="KW-0472">Membrane</keyword>
<evidence type="ECO:0000256" key="4">
    <source>
        <dbReference type="ARBA" id="ARBA00022475"/>
    </source>
</evidence>
<evidence type="ECO:0000256" key="2">
    <source>
        <dbReference type="ARBA" id="ARBA00006270"/>
    </source>
</evidence>
<reference evidence="12" key="1">
    <citation type="submission" date="2020-04" db="EMBL/GenBank/DDBJ databases">
        <authorList>
            <person name="Alioto T."/>
            <person name="Alioto T."/>
            <person name="Gomez Garrido J."/>
        </authorList>
    </citation>
    <scope>NUCLEOTIDE SEQUENCE</scope>
    <source>
        <strain evidence="12">A484AB</strain>
    </source>
</reference>
<dbReference type="Proteomes" id="UP001152795">
    <property type="component" value="Unassembled WGS sequence"/>
</dbReference>
<dbReference type="PROSITE" id="PS51421">
    <property type="entry name" value="RAS"/>
    <property type="match status" value="1"/>
</dbReference>
<evidence type="ECO:0000313" key="12">
    <source>
        <dbReference type="EMBL" id="CAB3979029.1"/>
    </source>
</evidence>
<dbReference type="Pfam" id="PF00071">
    <property type="entry name" value="Ras"/>
    <property type="match status" value="1"/>
</dbReference>
<dbReference type="AlphaFoldDB" id="A0A6S7FSK9"/>
<dbReference type="GO" id="GO:0003924">
    <property type="term" value="F:GTPase activity"/>
    <property type="evidence" value="ECO:0007669"/>
    <property type="project" value="InterPro"/>
</dbReference>
<evidence type="ECO:0000256" key="9">
    <source>
        <dbReference type="ARBA" id="ARBA00023288"/>
    </source>
</evidence>
<evidence type="ECO:0000313" key="13">
    <source>
        <dbReference type="Proteomes" id="UP001152795"/>
    </source>
</evidence>
<keyword evidence="3" id="KW-0813">Transport</keyword>
<dbReference type="PROSITE" id="PS51419">
    <property type="entry name" value="RAB"/>
    <property type="match status" value="1"/>
</dbReference>
<dbReference type="OrthoDB" id="9989112at2759"/>
<evidence type="ECO:0000256" key="10">
    <source>
        <dbReference type="ARBA" id="ARBA00023289"/>
    </source>
</evidence>
<dbReference type="PRINTS" id="PR00449">
    <property type="entry name" value="RASTRNSFRMNG"/>
</dbReference>
<comment type="subcellular location">
    <subcellularLocation>
        <location evidence="1">Cell membrane</location>
        <topology evidence="1">Lipid-anchor</topology>
        <orientation evidence="1">Cytoplasmic side</orientation>
    </subcellularLocation>
</comment>
<evidence type="ECO:0000256" key="11">
    <source>
        <dbReference type="ARBA" id="ARBA00039501"/>
    </source>
</evidence>
<name>A0A6S7FSK9_PARCT</name>
<organism evidence="12 13">
    <name type="scientific">Paramuricea clavata</name>
    <name type="common">Red gorgonian</name>
    <name type="synonym">Violescent sea-whip</name>
    <dbReference type="NCBI Taxonomy" id="317549"/>
    <lineage>
        <taxon>Eukaryota</taxon>
        <taxon>Metazoa</taxon>
        <taxon>Cnidaria</taxon>
        <taxon>Anthozoa</taxon>
        <taxon>Octocorallia</taxon>
        <taxon>Malacalcyonacea</taxon>
        <taxon>Plexauridae</taxon>
        <taxon>Paramuricea</taxon>
    </lineage>
</organism>
<accession>A0A6S7FSK9</accession>
<dbReference type="GO" id="GO:0015031">
    <property type="term" value="P:protein transport"/>
    <property type="evidence" value="ECO:0007669"/>
    <property type="project" value="UniProtKB-KW"/>
</dbReference>
<keyword evidence="13" id="KW-1185">Reference proteome</keyword>
<dbReference type="SMART" id="SM00175">
    <property type="entry name" value="RAB"/>
    <property type="match status" value="1"/>
</dbReference>
<keyword evidence="7" id="KW-0342">GTP-binding</keyword>
<sequence length="213" mass="24502">MDVSMAKNYDHLFKVLLIGDPAVGKTCILCRFANDEFKTTHLSTIGIDFKMRTFDVEGSKIRIQMWDTAGQERYETITTQYYRRAQGIMLVYDITRRKTFDNIQKWIHYVEEHAGNEVKTLIIGNKCDIGENKRQVSYREGEKLSQKYGIPFFETSAYSNVNIEKAFTEMCQLILGHVDTQIKNGRKQSEAAIILEPKQPDSEEKSSSCCSLS</sequence>
<dbReference type="InterPro" id="IPR050305">
    <property type="entry name" value="Small_GTPase_Rab"/>
</dbReference>
<dbReference type="FunFam" id="3.40.50.300:FF:000363">
    <property type="entry name" value="Secretion related GTPase srgA"/>
    <property type="match status" value="1"/>
</dbReference>
<evidence type="ECO:0000256" key="8">
    <source>
        <dbReference type="ARBA" id="ARBA00023136"/>
    </source>
</evidence>
<dbReference type="GO" id="GO:0005886">
    <property type="term" value="C:plasma membrane"/>
    <property type="evidence" value="ECO:0007669"/>
    <property type="project" value="UniProtKB-SubCell"/>
</dbReference>
<comment type="caution">
    <text evidence="12">The sequence shown here is derived from an EMBL/GenBank/DDBJ whole genome shotgun (WGS) entry which is preliminary data.</text>
</comment>
<evidence type="ECO:0000256" key="3">
    <source>
        <dbReference type="ARBA" id="ARBA00022448"/>
    </source>
</evidence>
<comment type="similarity">
    <text evidence="2">Belongs to the small GTPase superfamily. Rab family.</text>
</comment>
<dbReference type="SMART" id="SM00177">
    <property type="entry name" value="ARF"/>
    <property type="match status" value="1"/>
</dbReference>
<keyword evidence="10" id="KW-0636">Prenylation</keyword>
<keyword evidence="4" id="KW-1003">Cell membrane</keyword>
<proteinExistence type="inferred from homology"/>
<keyword evidence="9" id="KW-0449">Lipoprotein</keyword>
<dbReference type="GO" id="GO:0005525">
    <property type="term" value="F:GTP binding"/>
    <property type="evidence" value="ECO:0007669"/>
    <property type="project" value="UniProtKB-KW"/>
</dbReference>
<dbReference type="EMBL" id="CACRXK020000161">
    <property type="protein sequence ID" value="CAB3979029.1"/>
    <property type="molecule type" value="Genomic_DNA"/>
</dbReference>
<keyword evidence="6" id="KW-0653">Protein transport</keyword>
<gene>
    <name evidence="12" type="ORF">PACLA_8A032590</name>
</gene>
<dbReference type="Gene3D" id="3.40.50.300">
    <property type="entry name" value="P-loop containing nucleotide triphosphate hydrolases"/>
    <property type="match status" value="1"/>
</dbReference>
<evidence type="ECO:0000256" key="7">
    <source>
        <dbReference type="ARBA" id="ARBA00023134"/>
    </source>
</evidence>
<dbReference type="PANTHER" id="PTHR47980">
    <property type="entry name" value="LD44762P"/>
    <property type="match status" value="1"/>
</dbReference>
<dbReference type="SMART" id="SM00174">
    <property type="entry name" value="RHO"/>
    <property type="match status" value="1"/>
</dbReference>
<dbReference type="NCBIfam" id="TIGR00231">
    <property type="entry name" value="small_GTP"/>
    <property type="match status" value="1"/>
</dbReference>
<evidence type="ECO:0000256" key="6">
    <source>
        <dbReference type="ARBA" id="ARBA00022927"/>
    </source>
</evidence>